<protein>
    <recommendedName>
        <fullName evidence="6">Phage anti-repressor protein</fullName>
    </recommendedName>
</protein>
<evidence type="ECO:0000259" key="3">
    <source>
        <dbReference type="Pfam" id="PF10552"/>
    </source>
</evidence>
<dbReference type="EMBL" id="CP045835">
    <property type="protein sequence ID" value="QGG51573.1"/>
    <property type="molecule type" value="Genomic_DNA"/>
</dbReference>
<name>A0ABX6D9U6_9BACI</name>
<proteinExistence type="predicted"/>
<feature type="domain" description="ORF6C" evidence="3">
    <location>
        <begin position="127"/>
        <end position="215"/>
    </location>
</feature>
<dbReference type="InterPro" id="IPR018873">
    <property type="entry name" value="KilA-N_DNA-bd_domain"/>
</dbReference>
<evidence type="ECO:0008006" key="6">
    <source>
        <dbReference type="Google" id="ProtNLM"/>
    </source>
</evidence>
<keyword evidence="5" id="KW-1185">Reference proteome</keyword>
<reference evidence="4 5" key="1">
    <citation type="submission" date="2019-11" db="EMBL/GenBank/DDBJ databases">
        <title>Whole Genome Sequencing and Comparative Genomic Analyses of Lysinibacillus pakistanensis LZH-9, a Halotolerant Strain with Excellent COD Removal Capability.</title>
        <authorList>
            <person name="Zhou H."/>
        </authorList>
    </citation>
    <scope>NUCLEOTIDE SEQUENCE [LARGE SCALE GENOMIC DNA]</scope>
    <source>
        <strain evidence="4 5">LZH-9</strain>
    </source>
</reference>
<dbReference type="Proteomes" id="UP000373269">
    <property type="component" value="Chromosome"/>
</dbReference>
<evidence type="ECO:0000313" key="4">
    <source>
        <dbReference type="EMBL" id="QGG51573.1"/>
    </source>
</evidence>
<evidence type="ECO:0000313" key="5">
    <source>
        <dbReference type="Proteomes" id="UP000373269"/>
    </source>
</evidence>
<evidence type="ECO:0000259" key="2">
    <source>
        <dbReference type="Pfam" id="PF10543"/>
    </source>
</evidence>
<evidence type="ECO:0000256" key="1">
    <source>
        <dbReference type="SAM" id="Coils"/>
    </source>
</evidence>
<dbReference type="Pfam" id="PF10543">
    <property type="entry name" value="ORF6N"/>
    <property type="match status" value="1"/>
</dbReference>
<accession>A0ABX6D9U6</accession>
<gene>
    <name evidence="4" type="ORF">GDS87_11710</name>
</gene>
<dbReference type="Pfam" id="PF10552">
    <property type="entry name" value="ORF6C"/>
    <property type="match status" value="1"/>
</dbReference>
<sequence length="217" mass="24650">MKQLIVHGDKRVLTSAQIAESFRTNAKAINKNFSRNIKQFIEGEHYFQLSGEALKKFKAEHPNDASLKFASSLNLWTEKGAWLHASFLKGERAKEAFNALVEGYYKMLEAPQTTIQGQAPLGISLENYQQLESRVEKLEEMLKQQVTLHSGEQVRLRNAVGERVHTLAKDKGARPALFRAIYSAIKERYSVGSYRDVKQHELQDALRFVANWGVEAS</sequence>
<organism evidence="4 5">
    <name type="scientific">Lysinibacillus pakistanensis</name>
    <dbReference type="NCBI Taxonomy" id="759811"/>
    <lineage>
        <taxon>Bacteria</taxon>
        <taxon>Bacillati</taxon>
        <taxon>Bacillota</taxon>
        <taxon>Bacilli</taxon>
        <taxon>Bacillales</taxon>
        <taxon>Bacillaceae</taxon>
        <taxon>Lysinibacillus</taxon>
    </lineage>
</organism>
<keyword evidence="1" id="KW-0175">Coiled coil</keyword>
<dbReference type="InterPro" id="IPR018878">
    <property type="entry name" value="ORF6C_dom"/>
</dbReference>
<feature type="coiled-coil region" evidence="1">
    <location>
        <begin position="121"/>
        <end position="148"/>
    </location>
</feature>
<dbReference type="RefSeq" id="WP_369595729.1">
    <property type="nucleotide sequence ID" value="NZ_CP045835.1"/>
</dbReference>
<feature type="domain" description="KilA-N DNA-binding" evidence="2">
    <location>
        <begin position="4"/>
        <end position="86"/>
    </location>
</feature>